<organism evidence="1 2">
    <name type="scientific">Brevundimonas viscosa</name>
    <dbReference type="NCBI Taxonomy" id="871741"/>
    <lineage>
        <taxon>Bacteria</taxon>
        <taxon>Pseudomonadati</taxon>
        <taxon>Pseudomonadota</taxon>
        <taxon>Alphaproteobacteria</taxon>
        <taxon>Caulobacterales</taxon>
        <taxon>Caulobacteraceae</taxon>
        <taxon>Brevundimonas</taxon>
    </lineage>
</organism>
<keyword evidence="2" id="KW-1185">Reference proteome</keyword>
<protein>
    <submittedName>
        <fullName evidence="1">Uncharacterized protein</fullName>
    </submittedName>
</protein>
<name>A0A1I6S343_9CAUL</name>
<evidence type="ECO:0000313" key="1">
    <source>
        <dbReference type="EMBL" id="SFS71359.1"/>
    </source>
</evidence>
<dbReference type="RefSeq" id="WP_092310142.1">
    <property type="nucleotide sequence ID" value="NZ_FOZV01000004.1"/>
</dbReference>
<sequence length="350" mass="38407">MLLLHATRRLLTETLHPIERGAAIELVSLRGGPEDAEALLPLLLDDPVAHADFVDPVVRHGDRAMVERLFDRFVANDRLIDGAPDALLWAFGWAGLEQARPMLFHYAREQNWDAAPAAVDGLVHLSPSGIEDEVRSAVETCVGQNLFPEYLPALAGWIGDHELVDRFLVDDHTSPSTNCMSGVLLAVGLLGAEGRDRLQALFWRDLYPMIWGDATVATGVAMRATGLGVGALAAELRARLAASAKAPPHWWFALVKVMAEHQIATHDAPSAWRFLPPPETPLDLHRALFGPNDGWDEGLDHHAFHRLDQDGGWLQHEIHSLRRPIEDLIGRQALVAELDAYSGSTTTAVP</sequence>
<accession>A0A1I6S343</accession>
<dbReference type="AlphaFoldDB" id="A0A1I6S343"/>
<dbReference type="Proteomes" id="UP000198788">
    <property type="component" value="Unassembled WGS sequence"/>
</dbReference>
<reference evidence="2" key="1">
    <citation type="submission" date="2016-10" db="EMBL/GenBank/DDBJ databases">
        <authorList>
            <person name="Varghese N."/>
            <person name="Submissions S."/>
        </authorList>
    </citation>
    <scope>NUCLEOTIDE SEQUENCE [LARGE SCALE GENOMIC DNA]</scope>
    <source>
        <strain evidence="2">CGMCC 1.10683</strain>
    </source>
</reference>
<evidence type="ECO:0000313" key="2">
    <source>
        <dbReference type="Proteomes" id="UP000198788"/>
    </source>
</evidence>
<proteinExistence type="predicted"/>
<dbReference type="EMBL" id="FOZV01000004">
    <property type="protein sequence ID" value="SFS71359.1"/>
    <property type="molecule type" value="Genomic_DNA"/>
</dbReference>
<dbReference type="STRING" id="871741.SAMN05192570_2132"/>
<gene>
    <name evidence="1" type="ORF">SAMN05192570_2132</name>
</gene>
<dbReference type="OrthoDB" id="4020068at2"/>